<dbReference type="GO" id="GO:0045892">
    <property type="term" value="P:negative regulation of DNA-templated transcription"/>
    <property type="evidence" value="ECO:0007669"/>
    <property type="project" value="TreeGrafter"/>
</dbReference>
<dbReference type="PANTHER" id="PTHR30136:SF7">
    <property type="entry name" value="HTH-TYPE TRANSCRIPTIONAL REGULATOR KDGR-RELATED"/>
    <property type="match status" value="1"/>
</dbReference>
<evidence type="ECO:0000259" key="5">
    <source>
        <dbReference type="PROSITE" id="PS51078"/>
    </source>
</evidence>
<proteinExistence type="predicted"/>
<dbReference type="Pfam" id="PF01614">
    <property type="entry name" value="IclR_C"/>
    <property type="match status" value="1"/>
</dbReference>
<sequence>MGGSRSGRTSDAKAESGKRSYAAPALEKGIEILELFARDPGGLTISEIAQRLKRSISEVFRIIIVMERLGWLRKDPANDRYTVSYRVLDVAFRATPAHTLSNVAAPIMHRLSVDTNQSCHLVVRTGGNATVIHRQENMGPVSFGIRLGTSVDMMTSCSGHVLLAFTPVERRASVIAELPGAASATLRRLEKRLEEVRGQGYEMQPSARAAGVTDISFPVFGFDGQVSAALTLPFLTTIDGSQRSDLDETRRMLGEAARRISEGLGWLPQSGNVTD</sequence>
<feature type="domain" description="IclR-ED" evidence="5">
    <location>
        <begin position="86"/>
        <end position="266"/>
    </location>
</feature>
<keyword evidence="3" id="KW-0804">Transcription</keyword>
<organism evidence="6 7">
    <name type="scientific">Novosphingobium pentaromativorans</name>
    <dbReference type="NCBI Taxonomy" id="205844"/>
    <lineage>
        <taxon>Bacteria</taxon>
        <taxon>Pseudomonadati</taxon>
        <taxon>Pseudomonadota</taxon>
        <taxon>Alphaproteobacteria</taxon>
        <taxon>Sphingomonadales</taxon>
        <taxon>Sphingomonadaceae</taxon>
        <taxon>Novosphingobium</taxon>
    </lineage>
</organism>
<feature type="domain" description="HTH iclR-type" evidence="4">
    <location>
        <begin position="23"/>
        <end position="85"/>
    </location>
</feature>
<evidence type="ECO:0000256" key="1">
    <source>
        <dbReference type="ARBA" id="ARBA00023015"/>
    </source>
</evidence>
<reference evidence="6 7" key="1">
    <citation type="submission" date="2017-08" db="EMBL/GenBank/DDBJ databases">
        <title>Infants hospitalized years apart are colonized by the same room-sourced microbial strains.</title>
        <authorList>
            <person name="Brooks B."/>
            <person name="Olm M.R."/>
            <person name="Firek B.A."/>
            <person name="Baker R."/>
            <person name="Thomas B.C."/>
            <person name="Morowitz M.J."/>
            <person name="Banfield J.F."/>
        </authorList>
    </citation>
    <scope>NUCLEOTIDE SEQUENCE [LARGE SCALE GENOMIC DNA]</scope>
    <source>
        <strain evidence="6">S2_005_002_R2_33</strain>
    </source>
</reference>
<evidence type="ECO:0000256" key="3">
    <source>
        <dbReference type="ARBA" id="ARBA00023163"/>
    </source>
</evidence>
<dbReference type="SMART" id="SM00346">
    <property type="entry name" value="HTH_ICLR"/>
    <property type="match status" value="1"/>
</dbReference>
<dbReference type="GO" id="GO:0003700">
    <property type="term" value="F:DNA-binding transcription factor activity"/>
    <property type="evidence" value="ECO:0007669"/>
    <property type="project" value="TreeGrafter"/>
</dbReference>
<evidence type="ECO:0000313" key="7">
    <source>
        <dbReference type="Proteomes" id="UP000249082"/>
    </source>
</evidence>
<name>A0A2W5NSB2_9SPHN</name>
<dbReference type="AlphaFoldDB" id="A0A2W5NSB2"/>
<keyword evidence="1" id="KW-0805">Transcription regulation</keyword>
<protein>
    <submittedName>
        <fullName evidence="6">IclR family transcriptional regulator</fullName>
    </submittedName>
</protein>
<dbReference type="InterPro" id="IPR050707">
    <property type="entry name" value="HTH_MetabolicPath_Reg"/>
</dbReference>
<dbReference type="PROSITE" id="PS51078">
    <property type="entry name" value="ICLR_ED"/>
    <property type="match status" value="1"/>
</dbReference>
<dbReference type="Gene3D" id="1.10.10.10">
    <property type="entry name" value="Winged helix-like DNA-binding domain superfamily/Winged helix DNA-binding domain"/>
    <property type="match status" value="1"/>
</dbReference>
<dbReference type="Proteomes" id="UP000249082">
    <property type="component" value="Unassembled WGS sequence"/>
</dbReference>
<dbReference type="SUPFAM" id="SSF55781">
    <property type="entry name" value="GAF domain-like"/>
    <property type="match status" value="1"/>
</dbReference>
<dbReference type="EMBL" id="QFPX01000003">
    <property type="protein sequence ID" value="PZQ56462.1"/>
    <property type="molecule type" value="Genomic_DNA"/>
</dbReference>
<keyword evidence="2" id="KW-0238">DNA-binding</keyword>
<dbReference type="GO" id="GO:0003677">
    <property type="term" value="F:DNA binding"/>
    <property type="evidence" value="ECO:0007669"/>
    <property type="project" value="UniProtKB-KW"/>
</dbReference>
<accession>A0A2W5NSB2</accession>
<evidence type="ECO:0000313" key="6">
    <source>
        <dbReference type="EMBL" id="PZQ56462.1"/>
    </source>
</evidence>
<dbReference type="Gene3D" id="3.30.450.40">
    <property type="match status" value="1"/>
</dbReference>
<gene>
    <name evidence="6" type="ORF">DI555_03630</name>
</gene>
<dbReference type="Pfam" id="PF09339">
    <property type="entry name" value="HTH_IclR"/>
    <property type="match status" value="1"/>
</dbReference>
<dbReference type="InterPro" id="IPR036390">
    <property type="entry name" value="WH_DNA-bd_sf"/>
</dbReference>
<dbReference type="SUPFAM" id="SSF46785">
    <property type="entry name" value="Winged helix' DNA-binding domain"/>
    <property type="match status" value="1"/>
</dbReference>
<dbReference type="InterPro" id="IPR014757">
    <property type="entry name" value="Tscrpt_reg_IclR_C"/>
</dbReference>
<dbReference type="PANTHER" id="PTHR30136">
    <property type="entry name" value="HELIX-TURN-HELIX TRANSCRIPTIONAL REGULATOR, ICLR FAMILY"/>
    <property type="match status" value="1"/>
</dbReference>
<evidence type="ECO:0000259" key="4">
    <source>
        <dbReference type="PROSITE" id="PS51077"/>
    </source>
</evidence>
<evidence type="ECO:0000256" key="2">
    <source>
        <dbReference type="ARBA" id="ARBA00023125"/>
    </source>
</evidence>
<comment type="caution">
    <text evidence="6">The sequence shown here is derived from an EMBL/GenBank/DDBJ whole genome shotgun (WGS) entry which is preliminary data.</text>
</comment>
<dbReference type="PROSITE" id="PS51077">
    <property type="entry name" value="HTH_ICLR"/>
    <property type="match status" value="1"/>
</dbReference>
<dbReference type="InterPro" id="IPR029016">
    <property type="entry name" value="GAF-like_dom_sf"/>
</dbReference>
<dbReference type="InterPro" id="IPR005471">
    <property type="entry name" value="Tscrpt_reg_IclR_N"/>
</dbReference>
<dbReference type="InterPro" id="IPR036388">
    <property type="entry name" value="WH-like_DNA-bd_sf"/>
</dbReference>